<organism evidence="1 2">
    <name type="scientific">Phytophthora palmivora</name>
    <dbReference type="NCBI Taxonomy" id="4796"/>
    <lineage>
        <taxon>Eukaryota</taxon>
        <taxon>Sar</taxon>
        <taxon>Stramenopiles</taxon>
        <taxon>Oomycota</taxon>
        <taxon>Peronosporomycetes</taxon>
        <taxon>Peronosporales</taxon>
        <taxon>Peronosporaceae</taxon>
        <taxon>Phytophthora</taxon>
    </lineage>
</organism>
<evidence type="ECO:0008006" key="3">
    <source>
        <dbReference type="Google" id="ProtNLM"/>
    </source>
</evidence>
<evidence type="ECO:0000313" key="1">
    <source>
        <dbReference type="EMBL" id="POM81768.1"/>
    </source>
</evidence>
<comment type="caution">
    <text evidence="1">The sequence shown here is derived from an EMBL/GenBank/DDBJ whole genome shotgun (WGS) entry which is preliminary data.</text>
</comment>
<dbReference type="OrthoDB" id="129340at2759"/>
<accession>A0A2P4YVD3</accession>
<evidence type="ECO:0000313" key="2">
    <source>
        <dbReference type="Proteomes" id="UP000237271"/>
    </source>
</evidence>
<keyword evidence="2" id="KW-1185">Reference proteome</keyword>
<dbReference type="EMBL" id="NCKW01000020">
    <property type="protein sequence ID" value="POM81768.1"/>
    <property type="molecule type" value="Genomic_DNA"/>
</dbReference>
<proteinExistence type="predicted"/>
<reference evidence="1 2" key="1">
    <citation type="journal article" date="2017" name="Genome Biol. Evol.">
        <title>Phytophthora megakarya and P. palmivora, closely related causal agents of cacao black pod rot, underwent increases in genome sizes and gene numbers by different mechanisms.</title>
        <authorList>
            <person name="Ali S.S."/>
            <person name="Shao J."/>
            <person name="Lary D.J."/>
            <person name="Kronmiller B."/>
            <person name="Shen D."/>
            <person name="Strem M.D."/>
            <person name="Amoako-Attah I."/>
            <person name="Akrofi A.Y."/>
            <person name="Begoude B.A."/>
            <person name="Ten Hoopen G.M."/>
            <person name="Coulibaly K."/>
            <person name="Kebe B.I."/>
            <person name="Melnick R.L."/>
            <person name="Guiltinan M.J."/>
            <person name="Tyler B.M."/>
            <person name="Meinhardt L.W."/>
            <person name="Bailey B.A."/>
        </authorList>
    </citation>
    <scope>NUCLEOTIDE SEQUENCE [LARGE SCALE GENOMIC DNA]</scope>
    <source>
        <strain evidence="2">sbr112.9</strain>
    </source>
</reference>
<dbReference type="AlphaFoldDB" id="A0A2P4YVD3"/>
<gene>
    <name evidence="1" type="ORF">PHPALM_214</name>
</gene>
<dbReference type="Proteomes" id="UP000237271">
    <property type="component" value="Unassembled WGS sequence"/>
</dbReference>
<name>A0A2P4YVD3_9STRA</name>
<protein>
    <recommendedName>
        <fullName evidence="3">BED-type domain-containing protein</fullName>
    </recommendedName>
</protein>
<sequence>MTRHVAVLSKRIVVSLQALLSDGALINPQVLLSEDVAVSLRALFSEDAVVNLRAVLKEVALVSRHLLLIEGVLGRHQEINVIKPQEVFVVGEENHHRNNMLRLVLFDILKKRKPQHWHFIQLVCKDEFIGMDVKPLRSQRARCAYCNKCKIENLFEKSSTAHVTRHMQKRHPKELKKPRKMKMLTSIAKPRH</sequence>